<name>A0A1H4QVQ6_9PSEU</name>
<gene>
    <name evidence="2" type="ORF">SAMN04489727_3053</name>
</gene>
<sequence length="247" mass="26570">MPAPGVGSLELRVGEYRMTGLGRTSRLQRPLALDFSSSFLTLPSPTGAGKSVAAMAVIMDGFSRWSPVEDALTAFLHEYAIGSNERSCDCPACAEFTPRTDCADSPDRFGQRLSVADWSAAPLSSPAAHVVALMDLAALGIAAVLDEWTVDVSERSHRSGGDIVVHESSFHLVSPWILLLRRVLILAWRAGAGPASRIGLARVKRRSQELHRRGDVRKRPRCAGRAPRGPSPSRMSTSMVIRGGAMP</sequence>
<feature type="region of interest" description="Disordered" evidence="1">
    <location>
        <begin position="209"/>
        <end position="247"/>
    </location>
</feature>
<evidence type="ECO:0000256" key="1">
    <source>
        <dbReference type="SAM" id="MobiDB-lite"/>
    </source>
</evidence>
<keyword evidence="3" id="KW-1185">Reference proteome</keyword>
<accession>A0A1H4QVQ6</accession>
<dbReference type="Proteomes" id="UP000199622">
    <property type="component" value="Unassembled WGS sequence"/>
</dbReference>
<dbReference type="STRING" id="208445.SAMN04489727_3053"/>
<feature type="compositionally biased region" description="Low complexity" evidence="1">
    <location>
        <begin position="223"/>
        <end position="232"/>
    </location>
</feature>
<proteinExistence type="predicted"/>
<dbReference type="AlphaFoldDB" id="A0A1H4QVQ6"/>
<protein>
    <submittedName>
        <fullName evidence="2">Uncharacterized protein</fullName>
    </submittedName>
</protein>
<evidence type="ECO:0000313" key="2">
    <source>
        <dbReference type="EMBL" id="SEC23723.1"/>
    </source>
</evidence>
<reference evidence="3" key="1">
    <citation type="submission" date="2016-10" db="EMBL/GenBank/DDBJ databases">
        <authorList>
            <person name="Varghese N."/>
            <person name="Submissions S."/>
        </authorList>
    </citation>
    <scope>NUCLEOTIDE SEQUENCE [LARGE SCALE GENOMIC DNA]</scope>
    <source>
        <strain evidence="3">DSM 44544</strain>
    </source>
</reference>
<organism evidence="2 3">
    <name type="scientific">Amycolatopsis tolypomycina</name>
    <dbReference type="NCBI Taxonomy" id="208445"/>
    <lineage>
        <taxon>Bacteria</taxon>
        <taxon>Bacillati</taxon>
        <taxon>Actinomycetota</taxon>
        <taxon>Actinomycetes</taxon>
        <taxon>Pseudonocardiales</taxon>
        <taxon>Pseudonocardiaceae</taxon>
        <taxon>Amycolatopsis</taxon>
    </lineage>
</organism>
<evidence type="ECO:0000313" key="3">
    <source>
        <dbReference type="Proteomes" id="UP000199622"/>
    </source>
</evidence>
<dbReference type="EMBL" id="FNSO01000004">
    <property type="protein sequence ID" value="SEC23723.1"/>
    <property type="molecule type" value="Genomic_DNA"/>
</dbReference>